<dbReference type="GeneID" id="59372927"/>
<dbReference type="OrthoDB" id="3147730at2759"/>
<keyword evidence="2" id="KW-1185">Reference proteome</keyword>
<gene>
    <name evidence="1" type="ORF">PC9H_003109</name>
</gene>
<evidence type="ECO:0000313" key="2">
    <source>
        <dbReference type="Proteomes" id="UP000623687"/>
    </source>
</evidence>
<proteinExistence type="predicted"/>
<evidence type="ECO:0000313" key="1">
    <source>
        <dbReference type="EMBL" id="KAF7436280.1"/>
    </source>
</evidence>
<sequence>MDRPLSFEAILFPSDGRLPHMVSLTTSPVSDRHSYNTLHLPRMPHPEEFMDYIAKDLGLRAWKYQLVEALDGMNRKFTNPYIIFYPTVSNDGLPFPIKNFSVKFKDLPSRRHQRGEAIFLLQNTGTIPFLQ</sequence>
<dbReference type="AlphaFoldDB" id="A0A8H7DV15"/>
<dbReference type="Proteomes" id="UP000623687">
    <property type="component" value="Unassembled WGS sequence"/>
</dbReference>
<name>A0A8H7DV15_PLEOS</name>
<reference evidence="1" key="1">
    <citation type="submission" date="2019-07" db="EMBL/GenBank/DDBJ databases">
        <authorList>
            <person name="Palmer J.M."/>
        </authorList>
    </citation>
    <scope>NUCLEOTIDE SEQUENCE</scope>
    <source>
        <strain evidence="1">PC9</strain>
    </source>
</reference>
<dbReference type="EMBL" id="JACETU010000002">
    <property type="protein sequence ID" value="KAF7436280.1"/>
    <property type="molecule type" value="Genomic_DNA"/>
</dbReference>
<dbReference type="RefSeq" id="XP_036634179.1">
    <property type="nucleotide sequence ID" value="XM_036772706.1"/>
</dbReference>
<accession>A0A8H7DV15</accession>
<comment type="caution">
    <text evidence="1">The sequence shown here is derived from an EMBL/GenBank/DDBJ whole genome shotgun (WGS) entry which is preliminary data.</text>
</comment>
<dbReference type="VEuPathDB" id="FungiDB:PC9H_003109"/>
<organism evidence="1 2">
    <name type="scientific">Pleurotus ostreatus</name>
    <name type="common">Oyster mushroom</name>
    <name type="synonym">White-rot fungus</name>
    <dbReference type="NCBI Taxonomy" id="5322"/>
    <lineage>
        <taxon>Eukaryota</taxon>
        <taxon>Fungi</taxon>
        <taxon>Dikarya</taxon>
        <taxon>Basidiomycota</taxon>
        <taxon>Agaricomycotina</taxon>
        <taxon>Agaricomycetes</taxon>
        <taxon>Agaricomycetidae</taxon>
        <taxon>Agaricales</taxon>
        <taxon>Pleurotineae</taxon>
        <taxon>Pleurotaceae</taxon>
        <taxon>Pleurotus</taxon>
    </lineage>
</organism>
<protein>
    <submittedName>
        <fullName evidence="1">Uncharacterized protein</fullName>
    </submittedName>
</protein>